<evidence type="ECO:0000313" key="2">
    <source>
        <dbReference type="Proteomes" id="UP001147760"/>
    </source>
</evidence>
<organism evidence="1 2">
    <name type="scientific">Penicillium desertorum</name>
    <dbReference type="NCBI Taxonomy" id="1303715"/>
    <lineage>
        <taxon>Eukaryota</taxon>
        <taxon>Fungi</taxon>
        <taxon>Dikarya</taxon>
        <taxon>Ascomycota</taxon>
        <taxon>Pezizomycotina</taxon>
        <taxon>Eurotiomycetes</taxon>
        <taxon>Eurotiomycetidae</taxon>
        <taxon>Eurotiales</taxon>
        <taxon>Aspergillaceae</taxon>
        <taxon>Penicillium</taxon>
    </lineage>
</organism>
<dbReference type="CDD" id="cd18186">
    <property type="entry name" value="BTB_POZ_ZBTB_KLHL-like"/>
    <property type="match status" value="1"/>
</dbReference>
<dbReference type="InterPro" id="IPR011333">
    <property type="entry name" value="SKP1/BTB/POZ_sf"/>
</dbReference>
<dbReference type="EMBL" id="JAPWDO010000006">
    <property type="protein sequence ID" value="KAJ5466444.1"/>
    <property type="molecule type" value="Genomic_DNA"/>
</dbReference>
<evidence type="ECO:0000313" key="1">
    <source>
        <dbReference type="EMBL" id="KAJ5466444.1"/>
    </source>
</evidence>
<accession>A0A9W9WJZ8</accession>
<evidence type="ECO:0008006" key="3">
    <source>
        <dbReference type="Google" id="ProtNLM"/>
    </source>
</evidence>
<keyword evidence="2" id="KW-1185">Reference proteome</keyword>
<comment type="caution">
    <text evidence="1">The sequence shown here is derived from an EMBL/GenBank/DDBJ whole genome shotgun (WGS) entry which is preliminary data.</text>
</comment>
<reference evidence="1" key="2">
    <citation type="journal article" date="2023" name="IMA Fungus">
        <title>Comparative genomic study of the Penicillium genus elucidates a diverse pangenome and 15 lateral gene transfer events.</title>
        <authorList>
            <person name="Petersen C."/>
            <person name="Sorensen T."/>
            <person name="Nielsen M.R."/>
            <person name="Sondergaard T.E."/>
            <person name="Sorensen J.L."/>
            <person name="Fitzpatrick D.A."/>
            <person name="Frisvad J.C."/>
            <person name="Nielsen K.L."/>
        </authorList>
    </citation>
    <scope>NUCLEOTIDE SEQUENCE</scope>
    <source>
        <strain evidence="1">IBT 17660</strain>
    </source>
</reference>
<dbReference type="AlphaFoldDB" id="A0A9W9WJZ8"/>
<gene>
    <name evidence="1" type="ORF">N7530_010231</name>
</gene>
<reference evidence="1" key="1">
    <citation type="submission" date="2022-12" db="EMBL/GenBank/DDBJ databases">
        <authorList>
            <person name="Petersen C."/>
        </authorList>
    </citation>
    <scope>NUCLEOTIDE SEQUENCE</scope>
    <source>
        <strain evidence="1">IBT 17660</strain>
    </source>
</reference>
<sequence length="185" mass="20792">MFKPGFREHEEQAATLQEEADIVSARSIQALIQWLYTRIINFGTKDNSECVSAAIELARLADKYGIIGIQSAVADKIRKVICSRNNQNGSFLRDNTASLKSAHIISGTFLPRLHPVRRILAAACVCGYLQQKNYKFAQEAEDHPNFAADLLREVQPALDTASVFRERVFTVRDPVDNAETRLQRT</sequence>
<dbReference type="Gene3D" id="3.30.710.10">
    <property type="entry name" value="Potassium Channel Kv1.1, Chain A"/>
    <property type="match status" value="1"/>
</dbReference>
<dbReference type="OrthoDB" id="194443at2759"/>
<dbReference type="Proteomes" id="UP001147760">
    <property type="component" value="Unassembled WGS sequence"/>
</dbReference>
<name>A0A9W9WJZ8_9EURO</name>
<proteinExistence type="predicted"/>
<protein>
    <recommendedName>
        <fullName evidence="3">BTB domain-containing protein</fullName>
    </recommendedName>
</protein>